<dbReference type="SMART" id="SM00838">
    <property type="entry name" value="EFG_C"/>
    <property type="match status" value="1"/>
</dbReference>
<comment type="similarity">
    <text evidence="3">Belongs to the TRAFAC class translation factor GTPase superfamily. Classic translation factor GTPase family. BipA subfamily.</text>
</comment>
<keyword evidence="3" id="KW-0820">tRNA-binding</keyword>
<dbReference type="GO" id="GO:0009409">
    <property type="term" value="P:response to cold"/>
    <property type="evidence" value="ECO:0007669"/>
    <property type="project" value="UniProtKB-ARBA"/>
</dbReference>
<dbReference type="FunFam" id="3.40.50.300:FF:000055">
    <property type="entry name" value="GTP-binding protein TypA"/>
    <property type="match status" value="1"/>
</dbReference>
<dbReference type="GO" id="GO:0043022">
    <property type="term" value="F:ribosome binding"/>
    <property type="evidence" value="ECO:0007669"/>
    <property type="project" value="UniProtKB-UniRule"/>
</dbReference>
<dbReference type="InterPro" id="IPR047041">
    <property type="entry name" value="BipA_GTP-bd_dom"/>
</dbReference>
<dbReference type="InterPro" id="IPR005225">
    <property type="entry name" value="Small_GTP-bd"/>
</dbReference>
<dbReference type="InterPro" id="IPR000640">
    <property type="entry name" value="EFG_V-like"/>
</dbReference>
<evidence type="ECO:0000259" key="4">
    <source>
        <dbReference type="PROSITE" id="PS51722"/>
    </source>
</evidence>
<dbReference type="CDD" id="cd03710">
    <property type="entry name" value="BipA_TypA_C"/>
    <property type="match status" value="1"/>
</dbReference>
<comment type="function">
    <text evidence="3">A 50S ribosomal subunit assembly protein with GTPase activity, required for 50S subunit assembly at low temperatures, may also play a role in translation. Binds GTP and analogs. Binds the 70S ribosome between the 30S and 50S subunits, in a similar position as ribosome-bound EF-G; it contacts a number of ribosomal proteins, both rRNAs and the A-site tRNA.</text>
</comment>
<keyword evidence="3" id="KW-0690">Ribosome biogenesis</keyword>
<dbReference type="FunFam" id="3.30.70.240:FF:000002">
    <property type="entry name" value="GTP-binding protein TypA"/>
    <property type="match status" value="1"/>
</dbReference>
<evidence type="ECO:0000256" key="1">
    <source>
        <dbReference type="ARBA" id="ARBA00023134"/>
    </source>
</evidence>
<dbReference type="InterPro" id="IPR000795">
    <property type="entry name" value="T_Tr_GTP-bd_dom"/>
</dbReference>
<dbReference type="InterPro" id="IPR031157">
    <property type="entry name" value="G_TR_CS"/>
</dbReference>
<dbReference type="PROSITE" id="PS00301">
    <property type="entry name" value="G_TR_1"/>
    <property type="match status" value="1"/>
</dbReference>
<keyword evidence="3" id="KW-0963">Cytoplasm</keyword>
<dbReference type="NCBIfam" id="TIGR01394">
    <property type="entry name" value="TypA_BipA"/>
    <property type="match status" value="1"/>
</dbReference>
<proteinExistence type="inferred from homology"/>
<dbReference type="Pfam" id="PF00679">
    <property type="entry name" value="EFG_C"/>
    <property type="match status" value="1"/>
</dbReference>
<dbReference type="Gene3D" id="2.40.50.250">
    <property type="entry name" value="bipa protein"/>
    <property type="match status" value="1"/>
</dbReference>
<dbReference type="OrthoDB" id="9801591at2"/>
<comment type="catalytic activity">
    <reaction evidence="2 3">
        <text>GTP + H2O = GDP + phosphate + H(+)</text>
        <dbReference type="Rhea" id="RHEA:19669"/>
        <dbReference type="ChEBI" id="CHEBI:15377"/>
        <dbReference type="ChEBI" id="CHEBI:15378"/>
        <dbReference type="ChEBI" id="CHEBI:37565"/>
        <dbReference type="ChEBI" id="CHEBI:43474"/>
        <dbReference type="ChEBI" id="CHEBI:58189"/>
    </reaction>
</comment>
<dbReference type="GO" id="GO:0000049">
    <property type="term" value="F:tRNA binding"/>
    <property type="evidence" value="ECO:0007669"/>
    <property type="project" value="UniProtKB-KW"/>
</dbReference>
<name>A0A1X7L4K5_9BACT</name>
<sequence>MSEIRNVAIIAHVDHGKTTLVDKIIYACQEFREGTESDELILDNNDLERERGITILSKNVSVTYNGVKINIIDTPGHSDFGGEVERVLKMADGVLLLVDAFEGPMPQTRFVLGKALDLGLKPIVVVNKVDKENCRPDEVHEQVFDLMFNLDATEDQLDFQTIYGSSKNGWMSTDWKEQTDNVFPLLDEIIKTIPAAPVKEGVPKLQIVSLDYSSFVGRIAIGRLYQGTLKEGMQIGLCKKDGSVKKMRIKELHTFEGLARKRVEEVHSGDLCAIIGLEGFDIGDTVTDPENPEPLPRISIDEPTMSMLFTINNSPFFGKEGKFVTSRHLRDRLMKETEKNLALRVESMDSEDKFLVYGRGILHLSVLIETMRREGYELQVGQPQVLFKEIDGVRCEPIEHMVIDVPDDVSGKAIELVTQRKGELLVMEPKGDVQHLEFEIPARGIIGLRNNMMTATAGEAVMNHRYKEYAPYKGHIPERNKGSLISMEEGASTAFAINRLQDRGVFFVDPGDVIYKGQVIGQHSRDNDLDVNINKGKQLTNMRKSGTDDAMRIAPKINFSLEEAMEFIQKDEYLEVTPKSIRMRKIYLDENERKRMSK</sequence>
<dbReference type="InterPro" id="IPR006298">
    <property type="entry name" value="BipA"/>
</dbReference>
<accession>A0A1X7L4K5</accession>
<dbReference type="AlphaFoldDB" id="A0A1X7L4K5"/>
<dbReference type="CDD" id="cd03691">
    <property type="entry name" value="BipA_TypA_II"/>
    <property type="match status" value="1"/>
</dbReference>
<dbReference type="PRINTS" id="PR00315">
    <property type="entry name" value="ELONGATNFCT"/>
</dbReference>
<dbReference type="FunFam" id="3.30.70.870:FF:000003">
    <property type="entry name" value="GTP-binding protein TypA"/>
    <property type="match status" value="1"/>
</dbReference>
<dbReference type="InterPro" id="IPR047043">
    <property type="entry name" value="BipA_III"/>
</dbReference>
<feature type="domain" description="Tr-type G" evidence="4">
    <location>
        <begin position="2"/>
        <end position="198"/>
    </location>
</feature>
<dbReference type="GO" id="GO:0019843">
    <property type="term" value="F:rRNA binding"/>
    <property type="evidence" value="ECO:0007669"/>
    <property type="project" value="UniProtKB-KW"/>
</dbReference>
<dbReference type="STRING" id="1028.SAMN05661096_03522"/>
<keyword evidence="3" id="KW-0547">Nucleotide-binding</keyword>
<dbReference type="InterPro" id="IPR004161">
    <property type="entry name" value="EFTu-like_2"/>
</dbReference>
<reference evidence="6" key="1">
    <citation type="submission" date="2017-04" db="EMBL/GenBank/DDBJ databases">
        <authorList>
            <person name="Varghese N."/>
            <person name="Submissions S."/>
        </authorList>
    </citation>
    <scope>NUCLEOTIDE SEQUENCE [LARGE SCALE GENOMIC DNA]</scope>
    <source>
        <strain evidence="6">DSM 4125</strain>
    </source>
</reference>
<dbReference type="InterPro" id="IPR035651">
    <property type="entry name" value="BipA_V"/>
</dbReference>
<dbReference type="Pfam" id="PF00009">
    <property type="entry name" value="GTP_EFTU"/>
    <property type="match status" value="1"/>
</dbReference>
<dbReference type="InterPro" id="IPR042116">
    <property type="entry name" value="TypA/BipA_C"/>
</dbReference>
<dbReference type="InterPro" id="IPR048876">
    <property type="entry name" value="BipA_C"/>
</dbReference>
<dbReference type="GO" id="GO:0005829">
    <property type="term" value="C:cytosol"/>
    <property type="evidence" value="ECO:0007669"/>
    <property type="project" value="TreeGrafter"/>
</dbReference>
<comment type="subcellular location">
    <subcellularLocation>
        <location evidence="3">Cytoplasm</location>
    </subcellularLocation>
    <text evidence="3">Binds to ribosomes.</text>
</comment>
<keyword evidence="3" id="KW-0699">rRNA-binding</keyword>
<dbReference type="EC" id="3.6.5.-" evidence="3"/>
<dbReference type="SUPFAM" id="SSF54980">
    <property type="entry name" value="EF-G C-terminal domain-like"/>
    <property type="match status" value="2"/>
</dbReference>
<dbReference type="CDD" id="cd16263">
    <property type="entry name" value="BipA_III"/>
    <property type="match status" value="1"/>
</dbReference>
<dbReference type="CDD" id="cd01891">
    <property type="entry name" value="TypA_BipA"/>
    <property type="match status" value="1"/>
</dbReference>
<dbReference type="Proteomes" id="UP000193804">
    <property type="component" value="Unassembled WGS sequence"/>
</dbReference>
<keyword evidence="6" id="KW-1185">Reference proteome</keyword>
<evidence type="ECO:0000313" key="6">
    <source>
        <dbReference type="Proteomes" id="UP000193804"/>
    </source>
</evidence>
<dbReference type="Pfam" id="PF21018">
    <property type="entry name" value="BipA_C"/>
    <property type="match status" value="1"/>
</dbReference>
<dbReference type="InterPro" id="IPR027417">
    <property type="entry name" value="P-loop_NTPase"/>
</dbReference>
<dbReference type="Gene3D" id="3.30.70.240">
    <property type="match status" value="1"/>
</dbReference>
<comment type="subunit">
    <text evidence="3">Monomer.</text>
</comment>
<dbReference type="EMBL" id="FXAW01000008">
    <property type="protein sequence ID" value="SMG48796.1"/>
    <property type="molecule type" value="Genomic_DNA"/>
</dbReference>
<dbReference type="Gene3D" id="3.40.50.300">
    <property type="entry name" value="P-loop containing nucleotide triphosphate hydrolases"/>
    <property type="match status" value="1"/>
</dbReference>
<dbReference type="HAMAP" id="MF_00849">
    <property type="entry name" value="BipA"/>
    <property type="match status" value="1"/>
</dbReference>
<dbReference type="SUPFAM" id="SSF50447">
    <property type="entry name" value="Translation proteins"/>
    <property type="match status" value="1"/>
</dbReference>
<dbReference type="SUPFAM" id="SSF52540">
    <property type="entry name" value="P-loop containing nucleoside triphosphate hydrolases"/>
    <property type="match status" value="1"/>
</dbReference>
<keyword evidence="3" id="KW-0378">Hydrolase</keyword>
<dbReference type="GO" id="GO:0003924">
    <property type="term" value="F:GTPase activity"/>
    <property type="evidence" value="ECO:0007669"/>
    <property type="project" value="UniProtKB-UniRule"/>
</dbReference>
<feature type="binding site" evidence="3">
    <location>
        <begin position="14"/>
        <end position="19"/>
    </location>
    <ligand>
        <name>GTP</name>
        <dbReference type="ChEBI" id="CHEBI:37565"/>
    </ligand>
</feature>
<dbReference type="Pfam" id="PF03144">
    <property type="entry name" value="GTP_EFTU_D2"/>
    <property type="match status" value="1"/>
</dbReference>
<keyword evidence="1 3" id="KW-0342">GTP-binding</keyword>
<dbReference type="GO" id="GO:0000027">
    <property type="term" value="P:ribosomal large subunit assembly"/>
    <property type="evidence" value="ECO:0007669"/>
    <property type="project" value="UniProtKB-UniRule"/>
</dbReference>
<dbReference type="GO" id="GO:1990904">
    <property type="term" value="C:ribonucleoprotein complex"/>
    <property type="evidence" value="ECO:0007669"/>
    <property type="project" value="TreeGrafter"/>
</dbReference>
<dbReference type="Gene3D" id="3.30.70.870">
    <property type="entry name" value="Elongation Factor G (Translational Gtpase), domain 3"/>
    <property type="match status" value="1"/>
</dbReference>
<evidence type="ECO:0000256" key="3">
    <source>
        <dbReference type="HAMAP-Rule" id="MF_00849"/>
    </source>
</evidence>
<dbReference type="FunFam" id="2.40.50.250:FF:000001">
    <property type="entry name" value="GTP-binding protein TypA"/>
    <property type="match status" value="1"/>
</dbReference>
<dbReference type="PANTHER" id="PTHR42908">
    <property type="entry name" value="TRANSLATION ELONGATION FACTOR-RELATED"/>
    <property type="match status" value="1"/>
</dbReference>
<keyword evidence="3" id="KW-0694">RNA-binding</keyword>
<organism evidence="5 6">
    <name type="scientific">Marivirga sericea</name>
    <dbReference type="NCBI Taxonomy" id="1028"/>
    <lineage>
        <taxon>Bacteria</taxon>
        <taxon>Pseudomonadati</taxon>
        <taxon>Bacteroidota</taxon>
        <taxon>Cytophagia</taxon>
        <taxon>Cytophagales</taxon>
        <taxon>Marivirgaceae</taxon>
        <taxon>Marivirga</taxon>
    </lineage>
</organism>
<dbReference type="PROSITE" id="PS51722">
    <property type="entry name" value="G_TR_2"/>
    <property type="match status" value="1"/>
</dbReference>
<gene>
    <name evidence="3" type="primary">bipA</name>
    <name evidence="5" type="ORF">SAMN05661096_03522</name>
</gene>
<protein>
    <recommendedName>
        <fullName evidence="3">Large ribosomal subunit assembly factor BipA</fullName>
        <ecNumber evidence="3">3.6.5.-</ecNumber>
    </recommendedName>
    <alternativeName>
        <fullName evidence="3">GTP-binding protein BipA</fullName>
    </alternativeName>
</protein>
<dbReference type="GO" id="GO:0010467">
    <property type="term" value="P:gene expression"/>
    <property type="evidence" value="ECO:0007669"/>
    <property type="project" value="UniProtKB-ARBA"/>
</dbReference>
<dbReference type="RefSeq" id="WP_085518651.1">
    <property type="nucleotide sequence ID" value="NZ_FXAW01000008.1"/>
</dbReference>
<dbReference type="GO" id="GO:0005525">
    <property type="term" value="F:GTP binding"/>
    <property type="evidence" value="ECO:0007669"/>
    <property type="project" value="UniProtKB-UniRule"/>
</dbReference>
<dbReference type="InterPro" id="IPR047042">
    <property type="entry name" value="BipA_II"/>
</dbReference>
<dbReference type="PANTHER" id="PTHR42908:SF8">
    <property type="entry name" value="TR-TYPE G DOMAIN-CONTAINING PROTEIN"/>
    <property type="match status" value="1"/>
</dbReference>
<dbReference type="FunFam" id="2.40.30.10:FF:000016">
    <property type="entry name" value="GTP-binding protein TypA"/>
    <property type="match status" value="1"/>
</dbReference>
<evidence type="ECO:0000256" key="2">
    <source>
        <dbReference type="ARBA" id="ARBA00048548"/>
    </source>
</evidence>
<dbReference type="InterPro" id="IPR009000">
    <property type="entry name" value="Transl_B-barrel_sf"/>
</dbReference>
<dbReference type="Gene3D" id="2.40.30.10">
    <property type="entry name" value="Translation factors"/>
    <property type="match status" value="1"/>
</dbReference>
<dbReference type="NCBIfam" id="TIGR00231">
    <property type="entry name" value="small_GTP"/>
    <property type="match status" value="1"/>
</dbReference>
<feature type="binding site" evidence="3">
    <location>
        <begin position="127"/>
        <end position="130"/>
    </location>
    <ligand>
        <name>GTP</name>
        <dbReference type="ChEBI" id="CHEBI:37565"/>
    </ligand>
</feature>
<evidence type="ECO:0000313" key="5">
    <source>
        <dbReference type="EMBL" id="SMG48796.1"/>
    </source>
</evidence>
<dbReference type="InterPro" id="IPR035647">
    <property type="entry name" value="EFG_III/V"/>
</dbReference>